<keyword evidence="3" id="KW-1185">Reference proteome</keyword>
<proteinExistence type="predicted"/>
<accession>A0A850P5F8</accession>
<evidence type="ECO:0000313" key="2">
    <source>
        <dbReference type="EMBL" id="NVN39867.1"/>
    </source>
</evidence>
<feature type="compositionally biased region" description="Gly residues" evidence="1">
    <location>
        <begin position="61"/>
        <end position="77"/>
    </location>
</feature>
<organism evidence="2 3">
    <name type="scientific">Ameyamaea chiangmaiensis</name>
    <dbReference type="NCBI Taxonomy" id="442969"/>
    <lineage>
        <taxon>Bacteria</taxon>
        <taxon>Pseudomonadati</taxon>
        <taxon>Pseudomonadota</taxon>
        <taxon>Alphaproteobacteria</taxon>
        <taxon>Acetobacterales</taxon>
        <taxon>Acetobacteraceae</taxon>
        <taxon>Ameyamaea</taxon>
    </lineage>
</organism>
<evidence type="ECO:0000313" key="3">
    <source>
        <dbReference type="Proteomes" id="UP000585665"/>
    </source>
</evidence>
<dbReference type="EMBL" id="JABXXR010000019">
    <property type="protein sequence ID" value="NVN39867.1"/>
    <property type="molecule type" value="Genomic_DNA"/>
</dbReference>
<name>A0A850P5F8_9PROT</name>
<feature type="region of interest" description="Disordered" evidence="1">
    <location>
        <begin position="15"/>
        <end position="77"/>
    </location>
</feature>
<gene>
    <name evidence="2" type="ORF">HUK82_04720</name>
</gene>
<dbReference type="Proteomes" id="UP000585665">
    <property type="component" value="Unassembled WGS sequence"/>
</dbReference>
<reference evidence="2 3" key="1">
    <citation type="submission" date="2020-06" db="EMBL/GenBank/DDBJ databases">
        <title>Description of novel acetic acid bacteria.</title>
        <authorList>
            <person name="Sombolestani A."/>
        </authorList>
    </citation>
    <scope>NUCLEOTIDE SEQUENCE [LARGE SCALE GENOMIC DNA]</scope>
    <source>
        <strain evidence="2 3">LMG 27010</strain>
    </source>
</reference>
<evidence type="ECO:0008006" key="4">
    <source>
        <dbReference type="Google" id="ProtNLM"/>
    </source>
</evidence>
<evidence type="ECO:0000256" key="1">
    <source>
        <dbReference type="SAM" id="MobiDB-lite"/>
    </source>
</evidence>
<protein>
    <recommendedName>
        <fullName evidence="4">Lipoprotein</fullName>
    </recommendedName>
</protein>
<comment type="caution">
    <text evidence="2">The sequence shown here is derived from an EMBL/GenBank/DDBJ whole genome shotgun (WGS) entry which is preliminary data.</text>
</comment>
<dbReference type="AlphaFoldDB" id="A0A850P5F8"/>
<dbReference type="RefSeq" id="WP_176612845.1">
    <property type="nucleotide sequence ID" value="NZ_JABXXR010000019.1"/>
</dbReference>
<dbReference type="PROSITE" id="PS51257">
    <property type="entry name" value="PROKAR_LIPOPROTEIN"/>
    <property type="match status" value="1"/>
</dbReference>
<sequence length="100" mass="9851">MRLTLLAVGSALTVAACSHPPPPRPVDERAALLNAQYGDPKASQSSRASDGKPHGEVSVGSGAGLGRGRGYGMGPMGTGALGMSGVGASGLRVEAEGMGY</sequence>